<organism evidence="2 3">
    <name type="scientific">Actinomyces johnsonii F0542</name>
    <dbReference type="NCBI Taxonomy" id="1321818"/>
    <lineage>
        <taxon>Bacteria</taxon>
        <taxon>Bacillati</taxon>
        <taxon>Actinomycetota</taxon>
        <taxon>Actinomycetes</taxon>
        <taxon>Actinomycetales</taxon>
        <taxon>Actinomycetaceae</taxon>
        <taxon>Actinomyces</taxon>
    </lineage>
</organism>
<evidence type="ECO:0000313" key="2">
    <source>
        <dbReference type="EMBL" id="ERH22889.1"/>
    </source>
</evidence>
<sequence>MTDRIRVPLPAAMTMTATGAVGVTCPLLTGSRPGSRHLRTETGTDSNSF</sequence>
<dbReference type="EMBL" id="AWSE01000122">
    <property type="protein sequence ID" value="ERH22889.1"/>
    <property type="molecule type" value="Genomic_DNA"/>
</dbReference>
<comment type="caution">
    <text evidence="2">The sequence shown here is derived from an EMBL/GenBank/DDBJ whole genome shotgun (WGS) entry which is preliminary data.</text>
</comment>
<dbReference type="AlphaFoldDB" id="U1QMC8"/>
<accession>U1QMC8</accession>
<proteinExistence type="predicted"/>
<name>U1QMC8_9ACTO</name>
<dbReference type="Proteomes" id="UP000016536">
    <property type="component" value="Unassembled WGS sequence"/>
</dbReference>
<reference evidence="2 3" key="1">
    <citation type="submission" date="2013-08" db="EMBL/GenBank/DDBJ databases">
        <authorList>
            <person name="Weinstock G."/>
            <person name="Sodergren E."/>
            <person name="Wylie T."/>
            <person name="Fulton L."/>
            <person name="Fulton R."/>
            <person name="Fronick C."/>
            <person name="O'Laughlin M."/>
            <person name="Godfrey J."/>
            <person name="Miner T."/>
            <person name="Herter B."/>
            <person name="Appelbaum E."/>
            <person name="Cordes M."/>
            <person name="Lek S."/>
            <person name="Wollam A."/>
            <person name="Pepin K.H."/>
            <person name="Palsikar V.B."/>
            <person name="Mitreva M."/>
            <person name="Wilson R.K."/>
        </authorList>
    </citation>
    <scope>NUCLEOTIDE SEQUENCE [LARGE SCALE GENOMIC DNA]</scope>
    <source>
        <strain evidence="2 3">F0542</strain>
    </source>
</reference>
<dbReference type="HOGENOM" id="CLU_3131385_0_0_11"/>
<gene>
    <name evidence="2" type="ORF">HMPREF1979_02117</name>
</gene>
<keyword evidence="3" id="KW-1185">Reference proteome</keyword>
<feature type="region of interest" description="Disordered" evidence="1">
    <location>
        <begin position="28"/>
        <end position="49"/>
    </location>
</feature>
<evidence type="ECO:0000256" key="1">
    <source>
        <dbReference type="SAM" id="MobiDB-lite"/>
    </source>
</evidence>
<protein>
    <submittedName>
        <fullName evidence="2">Uncharacterized protein</fullName>
    </submittedName>
</protein>
<evidence type="ECO:0000313" key="3">
    <source>
        <dbReference type="Proteomes" id="UP000016536"/>
    </source>
</evidence>